<sequence length="149" mass="16166">MGPPWTRGTRKDRSLWIIGSAVDAGEIGGTPSGGTATVPPVNPTFVARRSYAGRDLRHRTLDHYSFKLCDFRGADLRGASLRGASFAGCDLRDADLRDADLSYASFGYVNTHDPEYGRTDVTGARWDGADLRGVTVERVVGWPDHLPTA</sequence>
<keyword evidence="2" id="KW-1185">Reference proteome</keyword>
<proteinExistence type="predicted"/>
<protein>
    <submittedName>
        <fullName evidence="1">Pentapeptide repeat-containing protein</fullName>
    </submittedName>
</protein>
<dbReference type="SUPFAM" id="SSF141571">
    <property type="entry name" value="Pentapeptide repeat-like"/>
    <property type="match status" value="1"/>
</dbReference>
<dbReference type="Proteomes" id="UP000199385">
    <property type="component" value="Chromosome I"/>
</dbReference>
<dbReference type="InterPro" id="IPR044213">
    <property type="entry name" value="At2g44920-like"/>
</dbReference>
<accession>A0A1A8Z0C9</accession>
<dbReference type="PANTHER" id="PTHR47200">
    <property type="entry name" value="THYLAKOID LUMENAL 15 KDA PROTEIN 1, CHLOROPLASTIC"/>
    <property type="match status" value="1"/>
</dbReference>
<organism evidence="1 2">
    <name type="scientific">Micromonospora auratinigra</name>
    <dbReference type="NCBI Taxonomy" id="261654"/>
    <lineage>
        <taxon>Bacteria</taxon>
        <taxon>Bacillati</taxon>
        <taxon>Actinomycetota</taxon>
        <taxon>Actinomycetes</taxon>
        <taxon>Micromonosporales</taxon>
        <taxon>Micromonosporaceae</taxon>
        <taxon>Micromonospora</taxon>
    </lineage>
</organism>
<gene>
    <name evidence="1" type="ORF">GA0070611_0194</name>
</gene>
<dbReference type="PANTHER" id="PTHR47200:SF2">
    <property type="entry name" value="THYLAKOID LUMENAL 15 KDA PROTEIN 1, CHLOROPLASTIC"/>
    <property type="match status" value="1"/>
</dbReference>
<dbReference type="EMBL" id="LT594323">
    <property type="protein sequence ID" value="SBT37404.1"/>
    <property type="molecule type" value="Genomic_DNA"/>
</dbReference>
<dbReference type="InterPro" id="IPR001646">
    <property type="entry name" value="5peptide_repeat"/>
</dbReference>
<dbReference type="PATRIC" id="fig|261654.4.peg.192"/>
<evidence type="ECO:0000313" key="2">
    <source>
        <dbReference type="Proteomes" id="UP000199385"/>
    </source>
</evidence>
<reference evidence="2" key="1">
    <citation type="submission" date="2016-06" db="EMBL/GenBank/DDBJ databases">
        <authorList>
            <person name="Varghese N."/>
            <person name="Submissions Spin"/>
        </authorList>
    </citation>
    <scope>NUCLEOTIDE SEQUENCE [LARGE SCALE GENOMIC DNA]</scope>
    <source>
        <strain evidence="2">DSM 44815</strain>
    </source>
</reference>
<dbReference type="Pfam" id="PF00805">
    <property type="entry name" value="Pentapeptide"/>
    <property type="match status" value="1"/>
</dbReference>
<evidence type="ECO:0000313" key="1">
    <source>
        <dbReference type="EMBL" id="SBT37404.1"/>
    </source>
</evidence>
<dbReference type="STRING" id="261654.GA0070611_0194"/>
<name>A0A1A8Z0C9_9ACTN</name>
<dbReference type="AlphaFoldDB" id="A0A1A8Z0C9"/>
<dbReference type="Gene3D" id="2.160.20.80">
    <property type="entry name" value="E3 ubiquitin-protein ligase SopA"/>
    <property type="match status" value="1"/>
</dbReference>